<dbReference type="AlphaFoldDB" id="A0A1Y1SBV4"/>
<evidence type="ECO:0000259" key="18">
    <source>
        <dbReference type="PROSITE" id="PS51447"/>
    </source>
</evidence>
<dbReference type="Gene3D" id="3.50.40.10">
    <property type="entry name" value="Phenylalanyl-trna Synthetase, Chain B, domain 3"/>
    <property type="match status" value="1"/>
</dbReference>
<dbReference type="NCBIfam" id="NF045760">
    <property type="entry name" value="YtpR"/>
    <property type="match status" value="1"/>
</dbReference>
<feature type="binding site" evidence="15">
    <location>
        <position position="461"/>
    </location>
    <ligand>
        <name>Mg(2+)</name>
        <dbReference type="ChEBI" id="CHEBI:18420"/>
        <note>shared with alpha subunit</note>
    </ligand>
</feature>
<keyword evidence="10 15" id="KW-0460">Magnesium</keyword>
<evidence type="ECO:0000256" key="13">
    <source>
        <dbReference type="ARBA" id="ARBA00023146"/>
    </source>
</evidence>
<dbReference type="FunFam" id="3.30.70.380:FF:000001">
    <property type="entry name" value="Phenylalanine--tRNA ligase beta subunit"/>
    <property type="match status" value="1"/>
</dbReference>
<keyword evidence="21" id="KW-1185">Reference proteome</keyword>
<dbReference type="SUPFAM" id="SSF50249">
    <property type="entry name" value="Nucleic acid-binding proteins"/>
    <property type="match status" value="1"/>
</dbReference>
<comment type="cofactor">
    <cofactor evidence="15">
        <name>Mg(2+)</name>
        <dbReference type="ChEBI" id="CHEBI:18420"/>
    </cofactor>
    <text evidence="15">Binds 2 magnesium ions per tetramer.</text>
</comment>
<dbReference type="EC" id="6.1.1.20" evidence="15"/>
<evidence type="ECO:0000256" key="11">
    <source>
        <dbReference type="ARBA" id="ARBA00022884"/>
    </source>
</evidence>
<dbReference type="SUPFAM" id="SSF55681">
    <property type="entry name" value="Class II aaRS and biotin synthetases"/>
    <property type="match status" value="1"/>
</dbReference>
<dbReference type="Pfam" id="PF03147">
    <property type="entry name" value="FDX-ACB"/>
    <property type="match status" value="1"/>
</dbReference>
<feature type="binding site" evidence="15">
    <location>
        <position position="458"/>
    </location>
    <ligand>
        <name>Mg(2+)</name>
        <dbReference type="ChEBI" id="CHEBI:18420"/>
        <note>shared with alpha subunit</note>
    </ligand>
</feature>
<comment type="similarity">
    <text evidence="2 15">Belongs to the phenylalanyl-tRNA synthetase beta subunit family. Type 1 subfamily.</text>
</comment>
<dbReference type="NCBIfam" id="TIGR00472">
    <property type="entry name" value="pheT_bact"/>
    <property type="match status" value="1"/>
</dbReference>
<dbReference type="FunFam" id="2.40.50.140:FF:000045">
    <property type="entry name" value="Phenylalanine--tRNA ligase beta subunit"/>
    <property type="match status" value="1"/>
</dbReference>
<dbReference type="Pfam" id="PF01588">
    <property type="entry name" value="tRNA_bind"/>
    <property type="match status" value="1"/>
</dbReference>
<evidence type="ECO:0000256" key="16">
    <source>
        <dbReference type="PROSITE-ProRule" id="PRU00209"/>
    </source>
</evidence>
<dbReference type="GO" id="GO:0000287">
    <property type="term" value="F:magnesium ion binding"/>
    <property type="evidence" value="ECO:0007669"/>
    <property type="project" value="UniProtKB-UniRule"/>
</dbReference>
<evidence type="ECO:0000256" key="10">
    <source>
        <dbReference type="ARBA" id="ARBA00022842"/>
    </source>
</evidence>
<dbReference type="PROSITE" id="PS50886">
    <property type="entry name" value="TRBD"/>
    <property type="match status" value="1"/>
</dbReference>
<dbReference type="InterPro" id="IPR041616">
    <property type="entry name" value="PheRS_beta_core"/>
</dbReference>
<evidence type="ECO:0000256" key="7">
    <source>
        <dbReference type="ARBA" id="ARBA00022723"/>
    </source>
</evidence>
<dbReference type="SMART" id="SM00896">
    <property type="entry name" value="FDX-ACB"/>
    <property type="match status" value="1"/>
</dbReference>
<protein>
    <recommendedName>
        <fullName evidence="15">Phenylalanine--tRNA ligase beta subunit</fullName>
        <ecNumber evidence="15">6.1.1.20</ecNumber>
    </recommendedName>
    <alternativeName>
        <fullName evidence="15">Phenylalanyl-tRNA synthetase beta subunit</fullName>
        <shortName evidence="15">PheRS</shortName>
    </alternativeName>
</protein>
<evidence type="ECO:0000256" key="8">
    <source>
        <dbReference type="ARBA" id="ARBA00022741"/>
    </source>
</evidence>
<dbReference type="Pfam" id="PF03483">
    <property type="entry name" value="B3_4"/>
    <property type="match status" value="1"/>
</dbReference>
<dbReference type="PANTHER" id="PTHR10947:SF0">
    <property type="entry name" value="PHENYLALANINE--TRNA LIGASE BETA SUBUNIT"/>
    <property type="match status" value="1"/>
</dbReference>
<evidence type="ECO:0000256" key="9">
    <source>
        <dbReference type="ARBA" id="ARBA00022840"/>
    </source>
</evidence>
<keyword evidence="9 15" id="KW-0067">ATP-binding</keyword>
<dbReference type="PROSITE" id="PS51447">
    <property type="entry name" value="FDX_ACB"/>
    <property type="match status" value="1"/>
</dbReference>
<dbReference type="Pfam" id="PF03484">
    <property type="entry name" value="B5"/>
    <property type="match status" value="1"/>
</dbReference>
<keyword evidence="12 15" id="KW-0648">Protein biosynthesis</keyword>
<dbReference type="InterPro" id="IPR004532">
    <property type="entry name" value="Phe-tRNA-ligase_IIc_bsu_bact"/>
</dbReference>
<keyword evidence="7 15" id="KW-0479">Metal-binding</keyword>
<keyword evidence="8 15" id="KW-0547">Nucleotide-binding</keyword>
<dbReference type="Gene3D" id="3.30.56.10">
    <property type="match status" value="2"/>
</dbReference>
<comment type="catalytic activity">
    <reaction evidence="14 15">
        <text>tRNA(Phe) + L-phenylalanine + ATP = L-phenylalanyl-tRNA(Phe) + AMP + diphosphate + H(+)</text>
        <dbReference type="Rhea" id="RHEA:19413"/>
        <dbReference type="Rhea" id="RHEA-COMP:9668"/>
        <dbReference type="Rhea" id="RHEA-COMP:9699"/>
        <dbReference type="ChEBI" id="CHEBI:15378"/>
        <dbReference type="ChEBI" id="CHEBI:30616"/>
        <dbReference type="ChEBI" id="CHEBI:33019"/>
        <dbReference type="ChEBI" id="CHEBI:58095"/>
        <dbReference type="ChEBI" id="CHEBI:78442"/>
        <dbReference type="ChEBI" id="CHEBI:78531"/>
        <dbReference type="ChEBI" id="CHEBI:456215"/>
        <dbReference type="EC" id="6.1.1.20"/>
    </reaction>
</comment>
<dbReference type="InterPro" id="IPR005147">
    <property type="entry name" value="tRNA_synthase_B5-dom"/>
</dbReference>
<comment type="subunit">
    <text evidence="3 15">Tetramer of two alpha and two beta subunits.</text>
</comment>
<dbReference type="GO" id="GO:0009328">
    <property type="term" value="C:phenylalanine-tRNA ligase complex"/>
    <property type="evidence" value="ECO:0007669"/>
    <property type="project" value="TreeGrafter"/>
</dbReference>
<dbReference type="GO" id="GO:0004826">
    <property type="term" value="F:phenylalanine-tRNA ligase activity"/>
    <property type="evidence" value="ECO:0007669"/>
    <property type="project" value="UniProtKB-UniRule"/>
</dbReference>
<dbReference type="GO" id="GO:0005524">
    <property type="term" value="F:ATP binding"/>
    <property type="evidence" value="ECO:0007669"/>
    <property type="project" value="UniProtKB-UniRule"/>
</dbReference>
<reference evidence="20 21" key="1">
    <citation type="submission" date="2013-04" db="EMBL/GenBank/DDBJ databases">
        <title>Oceanococcus atlanticus 22II-S10r2 Genome Sequencing.</title>
        <authorList>
            <person name="Lai Q."/>
            <person name="Li G."/>
            <person name="Shao Z."/>
        </authorList>
    </citation>
    <scope>NUCLEOTIDE SEQUENCE [LARGE SCALE GENOMIC DNA]</scope>
    <source>
        <strain evidence="20 21">22II-S10r2</strain>
    </source>
</reference>
<evidence type="ECO:0000256" key="6">
    <source>
        <dbReference type="ARBA" id="ARBA00022598"/>
    </source>
</evidence>
<evidence type="ECO:0000256" key="3">
    <source>
        <dbReference type="ARBA" id="ARBA00011209"/>
    </source>
</evidence>
<dbReference type="PANTHER" id="PTHR10947">
    <property type="entry name" value="PHENYLALANYL-TRNA SYNTHETASE BETA CHAIN AND LEUCINE-RICH REPEAT-CONTAINING PROTEIN 47"/>
    <property type="match status" value="1"/>
</dbReference>
<keyword evidence="5 16" id="KW-0820">tRNA-binding</keyword>
<dbReference type="SMART" id="SM00874">
    <property type="entry name" value="B5"/>
    <property type="match status" value="1"/>
</dbReference>
<dbReference type="CDD" id="cd00769">
    <property type="entry name" value="PheRS_beta_core"/>
    <property type="match status" value="1"/>
</dbReference>
<name>A0A1Y1SBV4_9GAMM</name>
<evidence type="ECO:0000313" key="20">
    <source>
        <dbReference type="EMBL" id="ORE86117.1"/>
    </source>
</evidence>
<dbReference type="InterPro" id="IPR036690">
    <property type="entry name" value="Fdx_antiC-bd_sf"/>
</dbReference>
<dbReference type="Gene3D" id="3.30.70.380">
    <property type="entry name" value="Ferrodoxin-fold anticodon-binding domain"/>
    <property type="match status" value="1"/>
</dbReference>
<comment type="caution">
    <text evidence="20">The sequence shown here is derived from an EMBL/GenBank/DDBJ whole genome shotgun (WGS) entry which is preliminary data.</text>
</comment>
<evidence type="ECO:0000256" key="5">
    <source>
        <dbReference type="ARBA" id="ARBA00022555"/>
    </source>
</evidence>
<dbReference type="InterPro" id="IPR033714">
    <property type="entry name" value="tRNA_bind_bactPheRS"/>
</dbReference>
<dbReference type="Proteomes" id="UP000192342">
    <property type="component" value="Unassembled WGS sequence"/>
</dbReference>
<evidence type="ECO:0000256" key="12">
    <source>
        <dbReference type="ARBA" id="ARBA00022917"/>
    </source>
</evidence>
<keyword evidence="11 16" id="KW-0694">RNA-binding</keyword>
<feature type="domain" description="FDX-ACB" evidence="18">
    <location>
        <begin position="695"/>
        <end position="788"/>
    </location>
</feature>
<dbReference type="InterPro" id="IPR005146">
    <property type="entry name" value="B3/B4_tRNA-bd"/>
</dbReference>
<keyword evidence="6 15" id="KW-0436">Ligase</keyword>
<dbReference type="STRING" id="1317117.ATO7_12508"/>
<keyword evidence="13 15" id="KW-0030">Aminoacyl-tRNA synthetase</keyword>
<evidence type="ECO:0000259" key="19">
    <source>
        <dbReference type="PROSITE" id="PS51483"/>
    </source>
</evidence>
<dbReference type="FunFam" id="3.50.40.10:FF:000001">
    <property type="entry name" value="Phenylalanine--tRNA ligase beta subunit"/>
    <property type="match status" value="1"/>
</dbReference>
<comment type="subcellular location">
    <subcellularLocation>
        <location evidence="1 15">Cytoplasm</location>
    </subcellularLocation>
</comment>
<evidence type="ECO:0000313" key="21">
    <source>
        <dbReference type="Proteomes" id="UP000192342"/>
    </source>
</evidence>
<dbReference type="InterPro" id="IPR002547">
    <property type="entry name" value="tRNA-bd_dom"/>
</dbReference>
<evidence type="ECO:0000256" key="4">
    <source>
        <dbReference type="ARBA" id="ARBA00022490"/>
    </source>
</evidence>
<dbReference type="OrthoDB" id="9805455at2"/>
<dbReference type="InterPro" id="IPR020825">
    <property type="entry name" value="Phe-tRNA_synthase-like_B3/B4"/>
</dbReference>
<sequence>MKISYQWLSEWAETKLSAAQAGEVLTMAGLELDDLEPAAPALDGVVVAEILNAERHPDADRLQVCSVDAGQDQPLQIVCGAPNARPGIKVALATIGTRLPGDFKIKKSKIRGQESFGMLCSGGELGMDETDGIIELPQELTVGSALSDALALDDSILDIALTPNRGDCFSVRGVARELACLTGVDMTRPFDASAPLVSLEDKPVIRIEDAADCRRYAGRVVRGLDRTAATPLWMAERLRRAGLRSINPLVDVTNYVLMELGQPMHAFDLSKLEGDICVRRARAGETLTLLNEQAIELNEQSLVIADKRAPVALAGAMGGLDSSVDEKTTDVLLESACFTPRAVAGTGRRFKLSSDSLQRFERGVDPSLQELALDRATNLLISICGGQAGPASIEEATAWTPPQIELSAQRVQALLGSPVAPEAMVDILRKLECTVTSDGALLKVTPPSHRYDLNEAIDLVEEIARIHGYDNLPGRERRVGVALSAPRADAASRIRRELVARGYHEAVSFSFADSGTDDALNGDSALAPVMLDNPMSAAMAQMRRSLWASLIPVWKHNAARQQERIRLFELGRKYGKRDDRIEEIECVAGLISGLAQPEQWASTKRNVDFYDLKADVTALLGDKAEALQWSDQNPHPALHPGRSASLLLDGECVGVLGEIHPRLKKPLDLPHSPLLFEIQRRVVDTLELPKLSPITATPSSRRDLALLVDQTLAAENLIQYVKKQAGDILREVRVFDVFTGDALPKGCKSVALGLIFQDFSRTLTDEDVDAAIQKLTSGLEREFGAQIRD</sequence>
<dbReference type="SUPFAM" id="SSF54991">
    <property type="entry name" value="Anticodon-binding domain of PheRS"/>
    <property type="match status" value="1"/>
</dbReference>
<dbReference type="InterPro" id="IPR005121">
    <property type="entry name" value="Fdx_antiC-bd"/>
</dbReference>
<dbReference type="Gene3D" id="2.40.50.140">
    <property type="entry name" value="Nucleic acid-binding proteins"/>
    <property type="match status" value="1"/>
</dbReference>
<dbReference type="InterPro" id="IPR009061">
    <property type="entry name" value="DNA-bd_dom_put_sf"/>
</dbReference>
<organism evidence="20 21">
    <name type="scientific">Oceanococcus atlanticus</name>
    <dbReference type="NCBI Taxonomy" id="1317117"/>
    <lineage>
        <taxon>Bacteria</taxon>
        <taxon>Pseudomonadati</taxon>
        <taxon>Pseudomonadota</taxon>
        <taxon>Gammaproteobacteria</taxon>
        <taxon>Chromatiales</taxon>
        <taxon>Oceanococcaceae</taxon>
        <taxon>Oceanococcus</taxon>
    </lineage>
</organism>
<evidence type="ECO:0000256" key="2">
    <source>
        <dbReference type="ARBA" id="ARBA00008653"/>
    </source>
</evidence>
<evidence type="ECO:0000256" key="1">
    <source>
        <dbReference type="ARBA" id="ARBA00004496"/>
    </source>
</evidence>
<dbReference type="PROSITE" id="PS51483">
    <property type="entry name" value="B5"/>
    <property type="match status" value="1"/>
</dbReference>
<keyword evidence="4 15" id="KW-0963">Cytoplasm</keyword>
<evidence type="ECO:0000256" key="15">
    <source>
        <dbReference type="HAMAP-Rule" id="MF_00283"/>
    </source>
</evidence>
<dbReference type="FunFam" id="3.30.56.10:FF:000002">
    <property type="entry name" value="Phenylalanine--tRNA ligase beta subunit"/>
    <property type="match status" value="1"/>
</dbReference>
<dbReference type="SUPFAM" id="SSF56037">
    <property type="entry name" value="PheT/TilS domain"/>
    <property type="match status" value="1"/>
</dbReference>
<dbReference type="SUPFAM" id="SSF46955">
    <property type="entry name" value="Putative DNA-binding domain"/>
    <property type="match status" value="1"/>
</dbReference>
<dbReference type="CDD" id="cd02796">
    <property type="entry name" value="tRNA_bind_bactPheRS"/>
    <property type="match status" value="1"/>
</dbReference>
<evidence type="ECO:0000259" key="17">
    <source>
        <dbReference type="PROSITE" id="PS50886"/>
    </source>
</evidence>
<dbReference type="HAMAP" id="MF_00283">
    <property type="entry name" value="Phe_tRNA_synth_beta1"/>
    <property type="match status" value="1"/>
</dbReference>
<gene>
    <name evidence="15" type="primary">pheT</name>
    <name evidence="20" type="ORF">ATO7_12508</name>
</gene>
<feature type="binding site" evidence="15">
    <location>
        <position position="452"/>
    </location>
    <ligand>
        <name>Mg(2+)</name>
        <dbReference type="ChEBI" id="CHEBI:18420"/>
        <note>shared with alpha subunit</note>
    </ligand>
</feature>
<dbReference type="InterPro" id="IPR045060">
    <property type="entry name" value="Phe-tRNA-ligase_IIc_bsu"/>
</dbReference>
<dbReference type="EMBL" id="AQQV01000003">
    <property type="protein sequence ID" value="ORE86117.1"/>
    <property type="molecule type" value="Genomic_DNA"/>
</dbReference>
<proteinExistence type="inferred from homology"/>
<accession>A0A1Y1SBV4</accession>
<feature type="binding site" evidence="15">
    <location>
        <position position="462"/>
    </location>
    <ligand>
        <name>Mg(2+)</name>
        <dbReference type="ChEBI" id="CHEBI:18420"/>
        <note>shared with alpha subunit</note>
    </ligand>
</feature>
<feature type="domain" description="TRNA-binding" evidence="17">
    <location>
        <begin position="39"/>
        <end position="147"/>
    </location>
</feature>
<evidence type="ECO:0000256" key="14">
    <source>
        <dbReference type="ARBA" id="ARBA00049255"/>
    </source>
</evidence>
<dbReference type="Pfam" id="PF17759">
    <property type="entry name" value="tRNA_synthFbeta"/>
    <property type="match status" value="1"/>
</dbReference>
<dbReference type="SMART" id="SM00873">
    <property type="entry name" value="B3_4"/>
    <property type="match status" value="1"/>
</dbReference>
<dbReference type="InterPro" id="IPR045864">
    <property type="entry name" value="aa-tRNA-synth_II/BPL/LPL"/>
</dbReference>
<feature type="domain" description="B5" evidence="19">
    <location>
        <begin position="399"/>
        <end position="474"/>
    </location>
</feature>
<dbReference type="GO" id="GO:0000049">
    <property type="term" value="F:tRNA binding"/>
    <property type="evidence" value="ECO:0007669"/>
    <property type="project" value="UniProtKB-UniRule"/>
</dbReference>
<dbReference type="Gene3D" id="3.30.930.10">
    <property type="entry name" value="Bira Bifunctional Protein, Domain 2"/>
    <property type="match status" value="1"/>
</dbReference>
<dbReference type="GO" id="GO:0006432">
    <property type="term" value="P:phenylalanyl-tRNA aminoacylation"/>
    <property type="evidence" value="ECO:0007669"/>
    <property type="project" value="UniProtKB-UniRule"/>
</dbReference>
<dbReference type="RefSeq" id="WP_083562218.1">
    <property type="nucleotide sequence ID" value="NZ_AQQV01000003.1"/>
</dbReference>
<dbReference type="InterPro" id="IPR012340">
    <property type="entry name" value="NA-bd_OB-fold"/>
</dbReference>